<evidence type="ECO:0000256" key="4">
    <source>
        <dbReference type="SAM" id="Coils"/>
    </source>
</evidence>
<evidence type="ECO:0000259" key="6">
    <source>
        <dbReference type="PROSITE" id="PS50217"/>
    </source>
</evidence>
<feature type="region of interest" description="Disordered" evidence="5">
    <location>
        <begin position="499"/>
        <end position="535"/>
    </location>
</feature>
<dbReference type="Gene3D" id="1.20.5.170">
    <property type="match status" value="1"/>
</dbReference>
<dbReference type="AlphaFoldDB" id="F9FFX8"/>
<dbReference type="SMART" id="SM00338">
    <property type="entry name" value="BRLZ"/>
    <property type="match status" value="1"/>
</dbReference>
<dbReference type="InterPro" id="IPR046347">
    <property type="entry name" value="bZIP_sf"/>
</dbReference>
<feature type="region of interest" description="Disordered" evidence="5">
    <location>
        <begin position="120"/>
        <end position="172"/>
    </location>
</feature>
<evidence type="ECO:0000256" key="2">
    <source>
        <dbReference type="ARBA" id="ARBA00023125"/>
    </source>
</evidence>
<organism evidence="7">
    <name type="scientific">Fusarium oxysporum (strain Fo5176)</name>
    <name type="common">Fusarium vascular wilt</name>
    <dbReference type="NCBI Taxonomy" id="660025"/>
    <lineage>
        <taxon>Eukaryota</taxon>
        <taxon>Fungi</taxon>
        <taxon>Dikarya</taxon>
        <taxon>Ascomycota</taxon>
        <taxon>Pezizomycotina</taxon>
        <taxon>Sordariomycetes</taxon>
        <taxon>Hypocreomycetidae</taxon>
        <taxon>Hypocreales</taxon>
        <taxon>Nectriaceae</taxon>
        <taxon>Fusarium</taxon>
        <taxon>Fusarium oxysporum species complex</taxon>
    </lineage>
</organism>
<feature type="compositionally biased region" description="Polar residues" evidence="5">
    <location>
        <begin position="120"/>
        <end position="146"/>
    </location>
</feature>
<dbReference type="InterPro" id="IPR000837">
    <property type="entry name" value="AP-1"/>
</dbReference>
<keyword evidence="4" id="KW-0175">Coiled coil</keyword>
<dbReference type="STRING" id="660025.F9FFX8"/>
<keyword evidence="1" id="KW-0805">Transcription regulation</keyword>
<dbReference type="EMBL" id="AFQF01001712">
    <property type="protein sequence ID" value="EGU84168.1"/>
    <property type="molecule type" value="Genomic_DNA"/>
</dbReference>
<feature type="compositionally biased region" description="Basic residues" evidence="5">
    <location>
        <begin position="151"/>
        <end position="167"/>
    </location>
</feature>
<accession>F9FFX8</accession>
<keyword evidence="2" id="KW-0238">DNA-binding</keyword>
<gene>
    <name evidence="7" type="ORF">FOXB_05307</name>
</gene>
<dbReference type="GO" id="GO:0046983">
    <property type="term" value="F:protein dimerization activity"/>
    <property type="evidence" value="ECO:0007669"/>
    <property type="project" value="InterPro"/>
</dbReference>
<dbReference type="PaxDb" id="5507-FOXG_14640P0"/>
<proteinExistence type="predicted"/>
<dbReference type="PANTHER" id="PTHR23351:SF24">
    <property type="entry name" value="ACTIVATING TRANSCRIPTION FACTOR 3-RELATED"/>
    <property type="match status" value="1"/>
</dbReference>
<evidence type="ECO:0000313" key="7">
    <source>
        <dbReference type="EMBL" id="EGU84168.1"/>
    </source>
</evidence>
<feature type="compositionally biased region" description="Basic residues" evidence="5">
    <location>
        <begin position="522"/>
        <end position="532"/>
    </location>
</feature>
<dbReference type="Gene3D" id="4.10.280.10">
    <property type="entry name" value="Helix-loop-helix DNA-binding domain"/>
    <property type="match status" value="1"/>
</dbReference>
<dbReference type="PROSITE" id="PS00036">
    <property type="entry name" value="BZIP_BASIC"/>
    <property type="match status" value="1"/>
</dbReference>
<keyword evidence="3" id="KW-0804">Transcription</keyword>
<feature type="domain" description="BZIP" evidence="6">
    <location>
        <begin position="177"/>
        <end position="240"/>
    </location>
</feature>
<comment type="caution">
    <text evidence="7">The sequence shown here is derived from an EMBL/GenBank/DDBJ whole genome shotgun (WGS) entry which is preliminary data.</text>
</comment>
<evidence type="ECO:0000256" key="3">
    <source>
        <dbReference type="ARBA" id="ARBA00023163"/>
    </source>
</evidence>
<dbReference type="InterPro" id="IPR004827">
    <property type="entry name" value="bZIP"/>
</dbReference>
<name>F9FFX8_FUSOF</name>
<dbReference type="GO" id="GO:0000981">
    <property type="term" value="F:DNA-binding transcription factor activity, RNA polymerase II-specific"/>
    <property type="evidence" value="ECO:0007669"/>
    <property type="project" value="TreeGrafter"/>
</dbReference>
<feature type="coiled-coil region" evidence="4">
    <location>
        <begin position="184"/>
        <end position="229"/>
    </location>
</feature>
<dbReference type="SUPFAM" id="SSF57959">
    <property type="entry name" value="Leucine zipper domain"/>
    <property type="match status" value="1"/>
</dbReference>
<feature type="coiled-coil region" evidence="4">
    <location>
        <begin position="597"/>
        <end position="624"/>
    </location>
</feature>
<evidence type="ECO:0000256" key="1">
    <source>
        <dbReference type="ARBA" id="ARBA00023015"/>
    </source>
</evidence>
<reference evidence="7" key="1">
    <citation type="journal article" date="2012" name="Mol. Plant Microbe Interact.">
        <title>A highly conserved effector in Fusarium oxysporum is required for full virulence on Arabidopsis.</title>
        <authorList>
            <person name="Thatcher L.F."/>
            <person name="Gardiner D.M."/>
            <person name="Kazan K."/>
            <person name="Manners J."/>
        </authorList>
    </citation>
    <scope>NUCLEOTIDE SEQUENCE [LARGE SCALE GENOMIC DNA]</scope>
    <source>
        <strain evidence="7">Fo5176</strain>
    </source>
</reference>
<dbReference type="SUPFAM" id="SSF47459">
    <property type="entry name" value="HLH, helix-loop-helix DNA-binding domain"/>
    <property type="match status" value="1"/>
</dbReference>
<dbReference type="GO" id="GO:0000978">
    <property type="term" value="F:RNA polymerase II cis-regulatory region sequence-specific DNA binding"/>
    <property type="evidence" value="ECO:0007669"/>
    <property type="project" value="TreeGrafter"/>
</dbReference>
<sequence length="767" mass="85614">MTSIIDWGINTQDEPAYGLSWGDMPEGLHPWDWDISSNPLYNICTMPGTLIPPSSSEYCESDAITGSMLNDEELYSAPLSGSLSSTHSVEEYFQPESRIQQACLYEEATLGILQDHRGSLSTATDSIPNSTPPEVSASIKTRTTPVTKAEGKKRNRRKPRDKKNARRTKTEINREEKKRYMKVLERNRRAAANCRARKQEQQDKLNAELEKLQDRHKELFASCNELRETAYQLKLQLLRHGDCGCALIQRFIANEAVNSVETLISKQSPSSSPNCTTASTTLRQQGWNNSFYRHRVMWLGCISPLFAIIVMNAMPQALSLSLPFKTSPSLDAQIIMSTAAIIPDFNGFEWDGPSFSSKSHLSVWPRHWCSHNTLPPLMAIQADTSQSTFDSILSQFEQDPVFLDPLYQTPGYYLRPMSPIPNILLTQMPNPSSSELHKTGKASSCITNSCIGKDDLPAQGGEVPQSKHSNKNLDSSWADMNQATVLPPALTAGLLERRDSTMSNEESLVGLEKTPTQVKMRSASRRPKKVGKKPALPAHVVQARQCHNDVEKQYRTRLKQKFERLLAVLQASKVKDESGGEGDSEAPDCGYSRGEVLDFARQRILALEEENRRLSDQVQHLDRRFTIFTSAGNKVMNTYRARIMFRKVPRCDTIRVKDMLTIQLAKHVRVLDLTQTDCTRPRAGDYPRGVSMAHDVRPHVFAGFWRSKGVESTGGKTYLGNPTKNIIVKAIIGSRMADNHASIPSLGVEFSGLPTSVVIGLDMTATA</sequence>
<evidence type="ECO:0000256" key="5">
    <source>
        <dbReference type="SAM" id="MobiDB-lite"/>
    </source>
</evidence>
<dbReference type="InterPro" id="IPR036638">
    <property type="entry name" value="HLH_DNA-bd_sf"/>
</dbReference>
<dbReference type="OrthoDB" id="3542681at2759"/>
<dbReference type="GO" id="GO:0005634">
    <property type="term" value="C:nucleus"/>
    <property type="evidence" value="ECO:0007669"/>
    <property type="project" value="TreeGrafter"/>
</dbReference>
<dbReference type="PANTHER" id="PTHR23351">
    <property type="entry name" value="FOS TRANSCRIPTION FACTOR-RELATED"/>
    <property type="match status" value="1"/>
</dbReference>
<protein>
    <recommendedName>
        <fullName evidence="6">BZIP domain-containing protein</fullName>
    </recommendedName>
</protein>
<dbReference type="PROSITE" id="PS50217">
    <property type="entry name" value="BZIP"/>
    <property type="match status" value="1"/>
</dbReference>